<dbReference type="CDD" id="cd00293">
    <property type="entry name" value="USP-like"/>
    <property type="match status" value="1"/>
</dbReference>
<reference evidence="3 4" key="1">
    <citation type="submission" date="2017-05" db="EMBL/GenBank/DDBJ databases">
        <title>Genome Analysis of Maritalea myrionectae HL2708#5.</title>
        <authorList>
            <consortium name="Cotde Inc.-PKNU"/>
            <person name="Jang D."/>
            <person name="Oh H.-M."/>
        </authorList>
    </citation>
    <scope>NUCLEOTIDE SEQUENCE [LARGE SCALE GENOMIC DNA]</scope>
    <source>
        <strain evidence="3 4">HL2708#5</strain>
    </source>
</reference>
<accession>A0A2R4MHF2</accession>
<dbReference type="STRING" id="1122213.GCA_000423365_00624"/>
<gene>
    <name evidence="3" type="ORF">MXMO3_02983</name>
</gene>
<evidence type="ECO:0000259" key="2">
    <source>
        <dbReference type="Pfam" id="PF00582"/>
    </source>
</evidence>
<dbReference type="InterPro" id="IPR006015">
    <property type="entry name" value="Universal_stress_UspA"/>
</dbReference>
<dbReference type="SUPFAM" id="SSF52402">
    <property type="entry name" value="Adenine nucleotide alpha hydrolases-like"/>
    <property type="match status" value="1"/>
</dbReference>
<dbReference type="Proteomes" id="UP000258927">
    <property type="component" value="Chromosome"/>
</dbReference>
<dbReference type="AlphaFoldDB" id="A0A2R4MHF2"/>
<feature type="domain" description="UspA" evidence="2">
    <location>
        <begin position="1"/>
        <end position="137"/>
    </location>
</feature>
<name>A0A2R4MHF2_9HYPH</name>
<evidence type="ECO:0000256" key="1">
    <source>
        <dbReference type="ARBA" id="ARBA00008791"/>
    </source>
</evidence>
<keyword evidence="4" id="KW-1185">Reference proteome</keyword>
<proteinExistence type="inferred from homology"/>
<evidence type="ECO:0000313" key="4">
    <source>
        <dbReference type="Proteomes" id="UP000258927"/>
    </source>
</evidence>
<dbReference type="KEGG" id="mmyr:MXMO3_02983"/>
<protein>
    <recommendedName>
        <fullName evidence="2">UspA domain-containing protein</fullName>
    </recommendedName>
</protein>
<dbReference type="PRINTS" id="PR01438">
    <property type="entry name" value="UNVRSLSTRESS"/>
</dbReference>
<organism evidence="3 4">
    <name type="scientific">Maritalea myrionectae</name>
    <dbReference type="NCBI Taxonomy" id="454601"/>
    <lineage>
        <taxon>Bacteria</taxon>
        <taxon>Pseudomonadati</taxon>
        <taxon>Pseudomonadota</taxon>
        <taxon>Alphaproteobacteria</taxon>
        <taxon>Hyphomicrobiales</taxon>
        <taxon>Devosiaceae</taxon>
        <taxon>Maritalea</taxon>
    </lineage>
</organism>
<dbReference type="RefSeq" id="WP_027833809.1">
    <property type="nucleotide sequence ID" value="NZ_CP021330.1"/>
</dbReference>
<dbReference type="Pfam" id="PF00582">
    <property type="entry name" value="Usp"/>
    <property type="match status" value="1"/>
</dbReference>
<comment type="similarity">
    <text evidence="1">Belongs to the universal stress protein A family.</text>
</comment>
<sequence>MFNRIMTPVDLAHVDKLERALDCAADLAKHYGLPITYVGVTSSAPGALGHNPKEFSQKLQSFVDGEIDKRGIEATAHTAMANDPATEIDNALIHAIDDTGADLVVMASHLPGAVEYIWPSNGGKIAQHAKCSVMLVRP</sequence>
<evidence type="ECO:0000313" key="3">
    <source>
        <dbReference type="EMBL" id="AVX05491.1"/>
    </source>
</evidence>
<dbReference type="EMBL" id="CP021330">
    <property type="protein sequence ID" value="AVX05491.1"/>
    <property type="molecule type" value="Genomic_DNA"/>
</dbReference>
<dbReference type="Gene3D" id="3.40.50.620">
    <property type="entry name" value="HUPs"/>
    <property type="match status" value="1"/>
</dbReference>
<dbReference type="InterPro" id="IPR006016">
    <property type="entry name" value="UspA"/>
</dbReference>
<dbReference type="InterPro" id="IPR014729">
    <property type="entry name" value="Rossmann-like_a/b/a_fold"/>
</dbReference>